<reference evidence="11 12" key="1">
    <citation type="submission" date="2016-04" db="EMBL/GenBank/DDBJ databases">
        <title>A degradative enzymes factory behind the ericoid mycorrhizal symbiosis.</title>
        <authorList>
            <consortium name="DOE Joint Genome Institute"/>
            <person name="Martino E."/>
            <person name="Morin E."/>
            <person name="Grelet G."/>
            <person name="Kuo A."/>
            <person name="Kohler A."/>
            <person name="Daghino S."/>
            <person name="Barry K."/>
            <person name="Choi C."/>
            <person name="Cichocki N."/>
            <person name="Clum A."/>
            <person name="Copeland A."/>
            <person name="Hainaut M."/>
            <person name="Haridas S."/>
            <person name="Labutti K."/>
            <person name="Lindquist E."/>
            <person name="Lipzen A."/>
            <person name="Khouja H.-R."/>
            <person name="Murat C."/>
            <person name="Ohm R."/>
            <person name="Olson A."/>
            <person name="Spatafora J."/>
            <person name="Veneault-Fourrey C."/>
            <person name="Henrissat B."/>
            <person name="Grigoriev I."/>
            <person name="Martin F."/>
            <person name="Perotto S."/>
        </authorList>
    </citation>
    <scope>NUCLEOTIDE SEQUENCE [LARGE SCALE GENOMIC DNA]</scope>
    <source>
        <strain evidence="11 12">F</strain>
    </source>
</reference>
<dbReference type="SUPFAM" id="SSF57850">
    <property type="entry name" value="RING/U-box"/>
    <property type="match status" value="2"/>
</dbReference>
<evidence type="ECO:0000313" key="12">
    <source>
        <dbReference type="Proteomes" id="UP000235786"/>
    </source>
</evidence>
<proteinExistence type="predicted"/>
<evidence type="ECO:0000256" key="6">
    <source>
        <dbReference type="ARBA" id="ARBA00022737"/>
    </source>
</evidence>
<keyword evidence="6" id="KW-0677">Repeat</keyword>
<evidence type="ECO:0000256" key="4">
    <source>
        <dbReference type="ARBA" id="ARBA00022679"/>
    </source>
</evidence>
<dbReference type="GO" id="GO:0008270">
    <property type="term" value="F:zinc ion binding"/>
    <property type="evidence" value="ECO:0007669"/>
    <property type="project" value="UniProtKB-KW"/>
</dbReference>
<dbReference type="Pfam" id="PF22605">
    <property type="entry name" value="IBR_2"/>
    <property type="match status" value="1"/>
</dbReference>
<keyword evidence="9" id="KW-0862">Zinc</keyword>
<keyword evidence="4" id="KW-0808">Transferase</keyword>
<evidence type="ECO:0000256" key="9">
    <source>
        <dbReference type="ARBA" id="ARBA00022833"/>
    </source>
</evidence>
<keyword evidence="12" id="KW-1185">Reference proteome</keyword>
<evidence type="ECO:0000256" key="2">
    <source>
        <dbReference type="ARBA" id="ARBA00004906"/>
    </source>
</evidence>
<keyword evidence="8" id="KW-0833">Ubl conjugation pathway</keyword>
<protein>
    <recommendedName>
        <fullName evidence="3">RBR-type E3 ubiquitin transferase</fullName>
        <ecNumber evidence="3">2.3.2.31</ecNumber>
    </recommendedName>
</protein>
<evidence type="ECO:0000256" key="3">
    <source>
        <dbReference type="ARBA" id="ARBA00012251"/>
    </source>
</evidence>
<accession>A0A2J6R490</accession>
<dbReference type="SMART" id="SM00647">
    <property type="entry name" value="IBR"/>
    <property type="match status" value="2"/>
</dbReference>
<feature type="domain" description="RING-type" evidence="10">
    <location>
        <begin position="1"/>
        <end position="183"/>
    </location>
</feature>
<dbReference type="Pfam" id="PF01485">
    <property type="entry name" value="IBR"/>
    <property type="match status" value="1"/>
</dbReference>
<gene>
    <name evidence="11" type="ORF">L207DRAFT_169883</name>
</gene>
<keyword evidence="7" id="KW-0863">Zinc-finger</keyword>
<dbReference type="EC" id="2.3.2.31" evidence="3"/>
<dbReference type="STRING" id="1149755.A0A2J6R490"/>
<dbReference type="CDD" id="cd20335">
    <property type="entry name" value="BRcat_RBR"/>
    <property type="match status" value="1"/>
</dbReference>
<dbReference type="Proteomes" id="UP000235786">
    <property type="component" value="Unassembled WGS sequence"/>
</dbReference>
<dbReference type="InterPro" id="IPR044066">
    <property type="entry name" value="TRIAD_supradom"/>
</dbReference>
<evidence type="ECO:0000259" key="10">
    <source>
        <dbReference type="PROSITE" id="PS51873"/>
    </source>
</evidence>
<dbReference type="InterPro" id="IPR054694">
    <property type="entry name" value="Parkin-like_IBR"/>
</dbReference>
<comment type="catalytic activity">
    <reaction evidence="1">
        <text>[E2 ubiquitin-conjugating enzyme]-S-ubiquitinyl-L-cysteine + [acceptor protein]-L-lysine = [E2 ubiquitin-conjugating enzyme]-L-cysteine + [acceptor protein]-N(6)-ubiquitinyl-L-lysine.</text>
        <dbReference type="EC" id="2.3.2.31"/>
    </reaction>
</comment>
<evidence type="ECO:0000313" key="11">
    <source>
        <dbReference type="EMBL" id="PMD33340.1"/>
    </source>
</evidence>
<dbReference type="PANTHER" id="PTHR11685">
    <property type="entry name" value="RBR FAMILY RING FINGER AND IBR DOMAIN-CONTAINING"/>
    <property type="match status" value="1"/>
</dbReference>
<keyword evidence="5" id="KW-0479">Metal-binding</keyword>
<evidence type="ECO:0000256" key="5">
    <source>
        <dbReference type="ARBA" id="ARBA00022723"/>
    </source>
</evidence>
<dbReference type="OrthoDB" id="1431934at2759"/>
<dbReference type="InterPro" id="IPR002867">
    <property type="entry name" value="IBR_dom"/>
</dbReference>
<dbReference type="InterPro" id="IPR031127">
    <property type="entry name" value="E3_UB_ligase_RBR"/>
</dbReference>
<evidence type="ECO:0000256" key="8">
    <source>
        <dbReference type="ARBA" id="ARBA00022786"/>
    </source>
</evidence>
<organism evidence="11 12">
    <name type="scientific">Hyaloscypha variabilis (strain UAMH 11265 / GT02V1 / F)</name>
    <name type="common">Meliniomyces variabilis</name>
    <dbReference type="NCBI Taxonomy" id="1149755"/>
    <lineage>
        <taxon>Eukaryota</taxon>
        <taxon>Fungi</taxon>
        <taxon>Dikarya</taxon>
        <taxon>Ascomycota</taxon>
        <taxon>Pezizomycotina</taxon>
        <taxon>Leotiomycetes</taxon>
        <taxon>Helotiales</taxon>
        <taxon>Hyaloscyphaceae</taxon>
        <taxon>Hyaloscypha</taxon>
        <taxon>Hyaloscypha variabilis</taxon>
    </lineage>
</organism>
<dbReference type="Gene3D" id="1.20.120.1750">
    <property type="match status" value="1"/>
</dbReference>
<dbReference type="EMBL" id="KZ613956">
    <property type="protein sequence ID" value="PMD33340.1"/>
    <property type="molecule type" value="Genomic_DNA"/>
</dbReference>
<comment type="pathway">
    <text evidence="2">Protein modification; protein ubiquitination.</text>
</comment>
<evidence type="ECO:0000256" key="1">
    <source>
        <dbReference type="ARBA" id="ARBA00001798"/>
    </source>
</evidence>
<name>A0A2J6R490_HYAVF</name>
<sequence length="216" mass="25224">MESRLPGTAIRCSMCSETMTFEEVKRWRGDATFEKYDFLLFRASLTSDPSIHWCLSPVCESQNGQFHFGSDPQMICSFCNYSTCIHHQLPWHTDKTCEEYDHRTQHQKIEMELSLRYIKNKTTPCPKCSIPLEKNEGCFHFTCVRNMGGCGQEFCWICLVRWDDALRRGRRAHKPNCPFHRSDLPANAPMFFADYFPNLEQELQRQMDELGVDEGA</sequence>
<dbReference type="PROSITE" id="PS51873">
    <property type="entry name" value="TRIAD"/>
    <property type="match status" value="1"/>
</dbReference>
<evidence type="ECO:0000256" key="7">
    <source>
        <dbReference type="ARBA" id="ARBA00022771"/>
    </source>
</evidence>
<dbReference type="AlphaFoldDB" id="A0A2J6R490"/>
<dbReference type="GO" id="GO:0016567">
    <property type="term" value="P:protein ubiquitination"/>
    <property type="evidence" value="ECO:0007669"/>
    <property type="project" value="InterPro"/>
</dbReference>
<dbReference type="GO" id="GO:0061630">
    <property type="term" value="F:ubiquitin protein ligase activity"/>
    <property type="evidence" value="ECO:0007669"/>
    <property type="project" value="UniProtKB-EC"/>
</dbReference>